<organism evidence="8 9">
    <name type="scientific">Anaerotruncus colihominis</name>
    <dbReference type="NCBI Taxonomy" id="169435"/>
    <lineage>
        <taxon>Bacteria</taxon>
        <taxon>Bacillati</taxon>
        <taxon>Bacillota</taxon>
        <taxon>Clostridia</taxon>
        <taxon>Eubacteriales</taxon>
        <taxon>Oscillospiraceae</taxon>
        <taxon>Anaerotruncus</taxon>
    </lineage>
</organism>
<comment type="caution">
    <text evidence="8">The sequence shown here is derived from an EMBL/GenBank/DDBJ whole genome shotgun (WGS) entry which is preliminary data.</text>
</comment>
<evidence type="ECO:0000256" key="1">
    <source>
        <dbReference type="ARBA" id="ARBA00001936"/>
    </source>
</evidence>
<comment type="cofactor">
    <cofactor evidence="1">
        <name>Mn(2+)</name>
        <dbReference type="ChEBI" id="CHEBI:29035"/>
    </cofactor>
</comment>
<keyword evidence="6" id="KW-0464">Manganese</keyword>
<feature type="domain" description="Nudix hydrolase" evidence="7">
    <location>
        <begin position="21"/>
        <end position="157"/>
    </location>
</feature>
<evidence type="ECO:0000256" key="4">
    <source>
        <dbReference type="ARBA" id="ARBA00022801"/>
    </source>
</evidence>
<evidence type="ECO:0000313" key="8">
    <source>
        <dbReference type="EMBL" id="NBH62939.1"/>
    </source>
</evidence>
<dbReference type="Pfam" id="PF00293">
    <property type="entry name" value="NUDIX"/>
    <property type="match status" value="1"/>
</dbReference>
<dbReference type="PROSITE" id="PS00893">
    <property type="entry name" value="NUDIX_BOX"/>
    <property type="match status" value="1"/>
</dbReference>
<keyword evidence="9" id="KW-1185">Reference proteome</keyword>
<accession>A0A845QMC5</accession>
<evidence type="ECO:0000256" key="2">
    <source>
        <dbReference type="ARBA" id="ARBA00001946"/>
    </source>
</evidence>
<name>A0A845QMC5_9FIRM</name>
<evidence type="ECO:0000313" key="9">
    <source>
        <dbReference type="Proteomes" id="UP000446866"/>
    </source>
</evidence>
<protein>
    <submittedName>
        <fullName evidence="8">CoA pyrophosphatase</fullName>
    </submittedName>
</protein>
<dbReference type="PANTHER" id="PTHR12992">
    <property type="entry name" value="NUDIX HYDROLASE"/>
    <property type="match status" value="1"/>
</dbReference>
<dbReference type="InterPro" id="IPR000086">
    <property type="entry name" value="NUDIX_hydrolase_dom"/>
</dbReference>
<evidence type="ECO:0000256" key="5">
    <source>
        <dbReference type="ARBA" id="ARBA00022842"/>
    </source>
</evidence>
<dbReference type="AlphaFoldDB" id="A0A845QMC5"/>
<dbReference type="InterPro" id="IPR020084">
    <property type="entry name" value="NUDIX_hydrolase_CS"/>
</dbReference>
<dbReference type="InterPro" id="IPR015797">
    <property type="entry name" value="NUDIX_hydrolase-like_dom_sf"/>
</dbReference>
<proteinExistence type="predicted"/>
<dbReference type="PROSITE" id="PS51462">
    <property type="entry name" value="NUDIX"/>
    <property type="match status" value="1"/>
</dbReference>
<comment type="cofactor">
    <cofactor evidence="2">
        <name>Mg(2+)</name>
        <dbReference type="ChEBI" id="CHEBI:18420"/>
    </cofactor>
</comment>
<dbReference type="InterPro" id="IPR045121">
    <property type="entry name" value="CoAse"/>
</dbReference>
<dbReference type="GO" id="GO:0046872">
    <property type="term" value="F:metal ion binding"/>
    <property type="evidence" value="ECO:0007669"/>
    <property type="project" value="UniProtKB-KW"/>
</dbReference>
<dbReference type="Gene3D" id="3.90.79.10">
    <property type="entry name" value="Nucleoside Triphosphate Pyrophosphohydrolase"/>
    <property type="match status" value="1"/>
</dbReference>
<keyword evidence="4" id="KW-0378">Hydrolase</keyword>
<reference evidence="8 9" key="1">
    <citation type="submission" date="2018-08" db="EMBL/GenBank/DDBJ databases">
        <title>Murine metabolic-syndrome-specific gut microbial biobank.</title>
        <authorList>
            <person name="Liu C."/>
        </authorList>
    </citation>
    <scope>NUCLEOTIDE SEQUENCE [LARGE SCALE GENOMIC DNA]</scope>
    <source>
        <strain evidence="8 9">28</strain>
    </source>
</reference>
<gene>
    <name evidence="8" type="ORF">D0435_14955</name>
</gene>
<dbReference type="EMBL" id="QXWK01000044">
    <property type="protein sequence ID" value="NBH62939.1"/>
    <property type="molecule type" value="Genomic_DNA"/>
</dbReference>
<evidence type="ECO:0000256" key="6">
    <source>
        <dbReference type="ARBA" id="ARBA00023211"/>
    </source>
</evidence>
<keyword evidence="3" id="KW-0479">Metal-binding</keyword>
<evidence type="ECO:0000259" key="7">
    <source>
        <dbReference type="PROSITE" id="PS51462"/>
    </source>
</evidence>
<dbReference type="RefSeq" id="WP_160203220.1">
    <property type="nucleotide sequence ID" value="NZ_QXWK01000044.1"/>
</dbReference>
<dbReference type="SUPFAM" id="SSF55811">
    <property type="entry name" value="Nudix"/>
    <property type="match status" value="1"/>
</dbReference>
<keyword evidence="5" id="KW-0460">Magnesium</keyword>
<sequence length="219" mass="25401">MQLTLTDIKKTFERRKPAAIGDHRYFSVLVPFVEKDGQLYILYEVRAKNMASQPGEICFPGGHVEDGEDPKDCALRETFEEIGIPKDKVTLIGPGNILYGYANYTLYTYLGVVQYADYLCAKLQKDEVDEIFLVRVSDFERIQPKVFSEKVYTAIDEDFPYEQIGIDRDYSWRVGRWDIPIYDIDGRVIWGLTARITGDIIETVRTEYVFTSYEKRDRG</sequence>
<evidence type="ECO:0000256" key="3">
    <source>
        <dbReference type="ARBA" id="ARBA00022723"/>
    </source>
</evidence>
<dbReference type="PANTHER" id="PTHR12992:SF11">
    <property type="entry name" value="MITOCHONDRIAL COENZYME A DIPHOSPHATASE NUDT8"/>
    <property type="match status" value="1"/>
</dbReference>
<dbReference type="CDD" id="cd03426">
    <property type="entry name" value="NUDIX_CoAse_Nudt7"/>
    <property type="match status" value="1"/>
</dbReference>
<dbReference type="Proteomes" id="UP000446866">
    <property type="component" value="Unassembled WGS sequence"/>
</dbReference>
<dbReference type="GO" id="GO:0010945">
    <property type="term" value="F:coenzyme A diphosphatase activity"/>
    <property type="evidence" value="ECO:0007669"/>
    <property type="project" value="InterPro"/>
</dbReference>